<dbReference type="HOGENOM" id="CLU_3287127_0_0_9"/>
<dbReference type="Proteomes" id="UP000004756">
    <property type="component" value="Unassembled WGS sequence"/>
</dbReference>
<accession>C0CUB8</accession>
<gene>
    <name evidence="1" type="ORF">CLOSTASPAR_00566</name>
</gene>
<evidence type="ECO:0000313" key="1">
    <source>
        <dbReference type="EMBL" id="EEG57326.1"/>
    </source>
</evidence>
<organism evidence="1 2">
    <name type="scientific">[Clostridium] asparagiforme DSM 15981</name>
    <dbReference type="NCBI Taxonomy" id="518636"/>
    <lineage>
        <taxon>Bacteria</taxon>
        <taxon>Bacillati</taxon>
        <taxon>Bacillota</taxon>
        <taxon>Clostridia</taxon>
        <taxon>Lachnospirales</taxon>
        <taxon>Lachnospiraceae</taxon>
        <taxon>Enterocloster</taxon>
    </lineage>
</organism>
<protein>
    <submittedName>
        <fullName evidence="1">Uncharacterized protein</fullName>
    </submittedName>
</protein>
<reference evidence="1 2" key="1">
    <citation type="submission" date="2009-01" db="EMBL/GenBank/DDBJ databases">
        <authorList>
            <person name="Fulton L."/>
            <person name="Clifton S."/>
            <person name="Fulton B."/>
            <person name="Xu J."/>
            <person name="Minx P."/>
            <person name="Pepin K.H."/>
            <person name="Johnson M."/>
            <person name="Bhonagiri V."/>
            <person name="Nash W.E."/>
            <person name="Mardis E.R."/>
            <person name="Wilson R.K."/>
        </authorList>
    </citation>
    <scope>NUCLEOTIDE SEQUENCE [LARGE SCALE GENOMIC DNA]</scope>
    <source>
        <strain evidence="1 2">DSM 15981</strain>
    </source>
</reference>
<reference evidence="1 2" key="2">
    <citation type="submission" date="2009-02" db="EMBL/GenBank/DDBJ databases">
        <title>Draft genome sequence of Clostridium asparagiforme (DSM 15981).</title>
        <authorList>
            <person name="Sudarsanam P."/>
            <person name="Ley R."/>
            <person name="Guruge J."/>
            <person name="Turnbaugh P.J."/>
            <person name="Mahowald M."/>
            <person name="Liep D."/>
            <person name="Gordon J."/>
        </authorList>
    </citation>
    <scope>NUCLEOTIDE SEQUENCE [LARGE SCALE GENOMIC DNA]</scope>
    <source>
        <strain evidence="1 2">DSM 15981</strain>
    </source>
</reference>
<proteinExistence type="predicted"/>
<dbReference type="EMBL" id="ACCJ01000026">
    <property type="protein sequence ID" value="EEG57326.1"/>
    <property type="molecule type" value="Genomic_DNA"/>
</dbReference>
<name>C0CUB8_9FIRM</name>
<sequence>MFITGNQIQNCTHSFSKTEVMVKERKRIYNMTRKYYKDEI</sequence>
<evidence type="ECO:0000313" key="2">
    <source>
        <dbReference type="Proteomes" id="UP000004756"/>
    </source>
</evidence>
<dbReference type="AlphaFoldDB" id="C0CUB8"/>
<comment type="caution">
    <text evidence="1">The sequence shown here is derived from an EMBL/GenBank/DDBJ whole genome shotgun (WGS) entry which is preliminary data.</text>
</comment>
<keyword evidence="2" id="KW-1185">Reference proteome</keyword>